<gene>
    <name evidence="1" type="ORF">ACFFJ8_09750</name>
</gene>
<comment type="caution">
    <text evidence="1">The sequence shown here is derived from an EMBL/GenBank/DDBJ whole genome shotgun (WGS) entry which is preliminary data.</text>
</comment>
<sequence length="108" mass="12245">MSVSAYIPHPENEEEFGFNVPVASEAFFKAYWEPAAEELNLQWVPIFSTGIDVSEEDLPDVLDELNRLKQWAAARGGEEMEQMLGRIDLLITQLPQAYRREGAVVYIG</sequence>
<evidence type="ECO:0000313" key="2">
    <source>
        <dbReference type="Proteomes" id="UP001589818"/>
    </source>
</evidence>
<dbReference type="EMBL" id="JBHLVF010000011">
    <property type="protein sequence ID" value="MFC0391660.1"/>
    <property type="molecule type" value="Genomic_DNA"/>
</dbReference>
<dbReference type="RefSeq" id="WP_204819700.1">
    <property type="nucleotide sequence ID" value="NZ_JANHOF010000006.1"/>
</dbReference>
<organism evidence="1 2">
    <name type="scientific">Paenibacillus mendelii</name>
    <dbReference type="NCBI Taxonomy" id="206163"/>
    <lineage>
        <taxon>Bacteria</taxon>
        <taxon>Bacillati</taxon>
        <taxon>Bacillota</taxon>
        <taxon>Bacilli</taxon>
        <taxon>Bacillales</taxon>
        <taxon>Paenibacillaceae</taxon>
        <taxon>Paenibacillus</taxon>
    </lineage>
</organism>
<proteinExistence type="predicted"/>
<dbReference type="Proteomes" id="UP001589818">
    <property type="component" value="Unassembled WGS sequence"/>
</dbReference>
<protein>
    <submittedName>
        <fullName evidence="1">Uncharacterized protein</fullName>
    </submittedName>
</protein>
<reference evidence="1 2" key="1">
    <citation type="submission" date="2024-09" db="EMBL/GenBank/DDBJ databases">
        <authorList>
            <person name="Sun Q."/>
            <person name="Mori K."/>
        </authorList>
    </citation>
    <scope>NUCLEOTIDE SEQUENCE [LARGE SCALE GENOMIC DNA]</scope>
    <source>
        <strain evidence="1 2">CCM 4839</strain>
    </source>
</reference>
<name>A0ABV6J9W2_9BACL</name>
<keyword evidence="2" id="KW-1185">Reference proteome</keyword>
<accession>A0ABV6J9W2</accession>
<evidence type="ECO:0000313" key="1">
    <source>
        <dbReference type="EMBL" id="MFC0391660.1"/>
    </source>
</evidence>